<dbReference type="InterPro" id="IPR001944">
    <property type="entry name" value="Glycoside_Hdrlase_35"/>
</dbReference>
<feature type="domain" description="Beta-galactosidase 1-like first all-beta" evidence="5">
    <location>
        <begin position="370"/>
        <end position="481"/>
    </location>
</feature>
<evidence type="ECO:0000259" key="4">
    <source>
        <dbReference type="Pfam" id="PF01301"/>
    </source>
</evidence>
<dbReference type="Pfam" id="PF21467">
    <property type="entry name" value="BetaGal_gal-bd"/>
    <property type="match status" value="1"/>
</dbReference>
<keyword evidence="3 7" id="KW-0326">Glycosidase</keyword>
<dbReference type="PRINTS" id="PR00742">
    <property type="entry name" value="GLHYDRLASE35"/>
</dbReference>
<dbReference type="GO" id="GO:0005975">
    <property type="term" value="P:carbohydrate metabolic process"/>
    <property type="evidence" value="ECO:0007669"/>
    <property type="project" value="InterPro"/>
</dbReference>
<evidence type="ECO:0000256" key="3">
    <source>
        <dbReference type="ARBA" id="ARBA00023295"/>
    </source>
</evidence>
<dbReference type="InterPro" id="IPR017853">
    <property type="entry name" value="GH"/>
</dbReference>
<evidence type="ECO:0000259" key="6">
    <source>
        <dbReference type="Pfam" id="PF21467"/>
    </source>
</evidence>
<dbReference type="AlphaFoldDB" id="A0A644X822"/>
<protein>
    <submittedName>
        <fullName evidence="7">Beta-galactosidase</fullName>
        <ecNumber evidence="7">3.2.1.23</ecNumber>
    </submittedName>
</protein>
<accession>A0A644X822</accession>
<dbReference type="InterPro" id="IPR026283">
    <property type="entry name" value="B-gal_1-like"/>
</dbReference>
<dbReference type="SUPFAM" id="SSF49785">
    <property type="entry name" value="Galactose-binding domain-like"/>
    <property type="match status" value="1"/>
</dbReference>
<comment type="similarity">
    <text evidence="1">Belongs to the glycosyl hydrolase 35 family.</text>
</comment>
<dbReference type="InterPro" id="IPR048912">
    <property type="entry name" value="BetaGal1-like_ABD1"/>
</dbReference>
<organism evidence="7">
    <name type="scientific">bioreactor metagenome</name>
    <dbReference type="NCBI Taxonomy" id="1076179"/>
    <lineage>
        <taxon>unclassified sequences</taxon>
        <taxon>metagenomes</taxon>
        <taxon>ecological metagenomes</taxon>
    </lineage>
</organism>
<dbReference type="PANTHER" id="PTHR23421">
    <property type="entry name" value="BETA-GALACTOSIDASE RELATED"/>
    <property type="match status" value="1"/>
</dbReference>
<evidence type="ECO:0000259" key="5">
    <source>
        <dbReference type="Pfam" id="PF21317"/>
    </source>
</evidence>
<dbReference type="Pfam" id="PF21317">
    <property type="entry name" value="BetaGal_ABD_1"/>
    <property type="match status" value="1"/>
</dbReference>
<evidence type="ECO:0000256" key="1">
    <source>
        <dbReference type="ARBA" id="ARBA00009809"/>
    </source>
</evidence>
<sequence>MQAFDISDDFYLDEKPFKIISGAIHYFRVVPEYWRDRLEKLRLLGCNTVETYVPWNMHEPQEGNYNFKKECDLRKFIKTAQEVGLYVILRPSPYICAEWEFGGLPYWLLKDSQMKLRFSYAPFMEKIERYFNALFQEVIDLQITMGGPIIMMQVENEYGGYANDKDYLKQMAGLIRKMGVDVPLVTSDGPWGDMLENGSIPGLALPTINCGSNVKEHFKRLKEFHNEKKPLMVMEFWIGWFDAWEDGFHHTTSTEDATKELADILSEGSVNIYMFQGGTNFGFMNGSNYYEKLAPDVTSYDYDALLTESGEITPKYRAFQKVISEHAEIPQLQLSTKIERKSYGSVAVEGKVALLEALADIGTVTHSAYPLTMEDLNQGFGYVYYQSEIGAPRTIEDFRLVNVMDRVHVSINEKPLFTLYDHETTEKKSFELFEETNTLGLLVENMGRVNYSVKMNHQKKGIQDGVVINGAFQSEWENWSLPMDNLGQLDFSKGYINNVPAFYRFILEVDVVGDTFLDLEGWGKGFVTINGFNLGRFWKKGPQKRLYVPGPILKQGENEVIVFETEGETTELVTFYDTPDLGPEKPPESL</sequence>
<gene>
    <name evidence="7" type="primary">bga_2</name>
    <name evidence="7" type="ORF">SDC9_58312</name>
</gene>
<reference evidence="7" key="1">
    <citation type="submission" date="2019-08" db="EMBL/GenBank/DDBJ databases">
        <authorList>
            <person name="Kucharzyk K."/>
            <person name="Murdoch R.W."/>
            <person name="Higgins S."/>
            <person name="Loffler F."/>
        </authorList>
    </citation>
    <scope>NUCLEOTIDE SEQUENCE</scope>
</reference>
<dbReference type="EC" id="3.2.1.23" evidence="7"/>
<dbReference type="InterPro" id="IPR048913">
    <property type="entry name" value="BetaGal_gal-bd"/>
</dbReference>
<dbReference type="PIRSF" id="PIRSF006336">
    <property type="entry name" value="B-gal"/>
    <property type="match status" value="1"/>
</dbReference>
<dbReference type="InterPro" id="IPR031330">
    <property type="entry name" value="Gly_Hdrlase_35_cat"/>
</dbReference>
<dbReference type="EMBL" id="VSSQ01001902">
    <property type="protein sequence ID" value="MPM11961.1"/>
    <property type="molecule type" value="Genomic_DNA"/>
</dbReference>
<dbReference type="GO" id="GO:0004565">
    <property type="term" value="F:beta-galactosidase activity"/>
    <property type="evidence" value="ECO:0007669"/>
    <property type="project" value="UniProtKB-EC"/>
</dbReference>
<dbReference type="Gene3D" id="3.20.20.80">
    <property type="entry name" value="Glycosidases"/>
    <property type="match status" value="1"/>
</dbReference>
<dbReference type="FunFam" id="3.20.20.80:FF:000115">
    <property type="entry name" value="Beta-galactosidase"/>
    <property type="match status" value="1"/>
</dbReference>
<name>A0A644X822_9ZZZZ</name>
<dbReference type="InterPro" id="IPR008979">
    <property type="entry name" value="Galactose-bd-like_sf"/>
</dbReference>
<proteinExistence type="inferred from homology"/>
<dbReference type="Gene3D" id="2.60.120.260">
    <property type="entry name" value="Galactose-binding domain-like"/>
    <property type="match status" value="2"/>
</dbReference>
<evidence type="ECO:0000256" key="2">
    <source>
        <dbReference type="ARBA" id="ARBA00022801"/>
    </source>
</evidence>
<dbReference type="PROSITE" id="PS01182">
    <property type="entry name" value="GLYCOSYL_HYDROL_F35"/>
    <property type="match status" value="1"/>
</dbReference>
<dbReference type="SUPFAM" id="SSF51445">
    <property type="entry name" value="(Trans)glycosidases"/>
    <property type="match status" value="1"/>
</dbReference>
<dbReference type="InterPro" id="IPR019801">
    <property type="entry name" value="Glyco_hydro_35_CS"/>
</dbReference>
<feature type="domain" description="Beta-galactosidase galactose-binding" evidence="6">
    <location>
        <begin position="500"/>
        <end position="558"/>
    </location>
</feature>
<evidence type="ECO:0000313" key="7">
    <source>
        <dbReference type="EMBL" id="MPM11961.1"/>
    </source>
</evidence>
<keyword evidence="2 7" id="KW-0378">Hydrolase</keyword>
<dbReference type="Pfam" id="PF01301">
    <property type="entry name" value="Glyco_hydro_35"/>
    <property type="match status" value="1"/>
</dbReference>
<feature type="domain" description="Glycoside hydrolase 35 catalytic" evidence="4">
    <location>
        <begin position="10"/>
        <end position="325"/>
    </location>
</feature>
<comment type="caution">
    <text evidence="7">The sequence shown here is derived from an EMBL/GenBank/DDBJ whole genome shotgun (WGS) entry which is preliminary data.</text>
</comment>